<dbReference type="SUPFAM" id="SSF141571">
    <property type="entry name" value="Pentapeptide repeat-like"/>
    <property type="match status" value="1"/>
</dbReference>
<evidence type="ECO:0000313" key="1">
    <source>
        <dbReference type="EMBL" id="ALF55209.1"/>
    </source>
</evidence>
<dbReference type="EMBL" id="CP012036">
    <property type="protein sequence ID" value="ALF55209.1"/>
    <property type="molecule type" value="Genomic_DNA"/>
</dbReference>
<reference evidence="1 2" key="2">
    <citation type="journal article" date="2016" name="Genome Announc.">
        <title>Draft Genome Sequence of the N2-Fixing Cyanobacterium Nostoc piscinale CENA21, Isolated from the Brazilian Amazon Floodplain.</title>
        <authorList>
            <person name="Leao T."/>
            <person name="Guimaraes P.I."/>
            <person name="de Melo A.G."/>
            <person name="Ramos R.T."/>
            <person name="Leao P.N."/>
            <person name="Silva A."/>
            <person name="Fiore M.F."/>
            <person name="Schneider M.P."/>
        </authorList>
    </citation>
    <scope>NUCLEOTIDE SEQUENCE [LARGE SCALE GENOMIC DNA]</scope>
    <source>
        <strain evidence="1 2">CENA21</strain>
    </source>
</reference>
<keyword evidence="2" id="KW-1185">Reference proteome</keyword>
<dbReference type="RefSeq" id="WP_062296165.1">
    <property type="nucleotide sequence ID" value="NZ_CP012036.1"/>
</dbReference>
<accession>A0A0M4T006</accession>
<reference evidence="2" key="1">
    <citation type="submission" date="2015-07" db="EMBL/GenBank/DDBJ databases">
        <title>Genome Of Nitrogen-Fixing Cyanobacterium Nostoc piscinale CENA21 From Solimoes/Amazon River Floodplain Sediments And Comparative Genomics To Uncover Biosynthetic Natural Products Potential.</title>
        <authorList>
            <person name="Leao T.F."/>
            <person name="Leao P.N."/>
            <person name="Guimaraes P.I."/>
            <person name="de Melo A.G.C."/>
            <person name="Ramos R.T.J."/>
            <person name="Silva A."/>
            <person name="Fiore M.F."/>
            <person name="Schneider M.P.C."/>
        </authorList>
    </citation>
    <scope>NUCLEOTIDE SEQUENCE [LARGE SCALE GENOMIC DNA]</scope>
    <source>
        <strain evidence="2">CENA21</strain>
    </source>
</reference>
<gene>
    <name evidence="1" type="ORF">ACX27_24085</name>
</gene>
<dbReference type="InterPro" id="IPR001646">
    <property type="entry name" value="5peptide_repeat"/>
</dbReference>
<organism evidence="1 2">
    <name type="scientific">Nostoc piscinale CENA21</name>
    <dbReference type="NCBI Taxonomy" id="224013"/>
    <lineage>
        <taxon>Bacteria</taxon>
        <taxon>Bacillati</taxon>
        <taxon>Cyanobacteriota</taxon>
        <taxon>Cyanophyceae</taxon>
        <taxon>Nostocales</taxon>
        <taxon>Nostocaceae</taxon>
        <taxon>Nostoc</taxon>
    </lineage>
</organism>
<dbReference type="OrthoDB" id="486386at2"/>
<dbReference type="PANTHER" id="PTHR14136">
    <property type="entry name" value="BTB_POZ DOMAIN-CONTAINING PROTEIN KCTD9"/>
    <property type="match status" value="1"/>
</dbReference>
<dbReference type="PATRIC" id="fig|224013.5.peg.5779"/>
<proteinExistence type="predicted"/>
<dbReference type="Gene3D" id="2.160.20.80">
    <property type="entry name" value="E3 ubiquitin-protein ligase SopA"/>
    <property type="match status" value="1"/>
</dbReference>
<dbReference type="Proteomes" id="UP000062645">
    <property type="component" value="Chromosome"/>
</dbReference>
<dbReference type="PANTHER" id="PTHR14136:SF17">
    <property type="entry name" value="BTB_POZ DOMAIN-CONTAINING PROTEIN KCTD9"/>
    <property type="match status" value="1"/>
</dbReference>
<name>A0A0M4T006_9NOSO</name>
<dbReference type="InterPro" id="IPR051082">
    <property type="entry name" value="Pentapeptide-BTB/POZ_domain"/>
</dbReference>
<dbReference type="KEGG" id="npz:ACX27_24085"/>
<dbReference type="Pfam" id="PF00805">
    <property type="entry name" value="Pentapeptide"/>
    <property type="match status" value="1"/>
</dbReference>
<sequence length="130" mass="14106">MSEVNYQQPINAVATLLEKYAEGQRDFERAELGDADLQGVNLKGSDLSYADLSTANLQGANLRGSDLSYCDLSQANLTDADLRGALLMSANLRQANLQGTKLDKADCDRNTHFPPNFDPVQAGITIKSEL</sequence>
<dbReference type="STRING" id="224013.ACX27_24085"/>
<protein>
    <submittedName>
        <fullName evidence="1">Low-complexity protein</fullName>
    </submittedName>
</protein>
<dbReference type="AlphaFoldDB" id="A0A0M4T006"/>
<evidence type="ECO:0000313" key="2">
    <source>
        <dbReference type="Proteomes" id="UP000062645"/>
    </source>
</evidence>